<organism evidence="3 4">
    <name type="scientific">Candidatus Enterococcus testudinis</name>
    <dbReference type="NCBI Taxonomy" id="1834191"/>
    <lineage>
        <taxon>Bacteria</taxon>
        <taxon>Bacillati</taxon>
        <taxon>Bacillota</taxon>
        <taxon>Bacilli</taxon>
        <taxon>Lactobacillales</taxon>
        <taxon>Enterococcaceae</taxon>
        <taxon>Enterococcus</taxon>
    </lineage>
</organism>
<name>A0A242A784_9ENTE</name>
<gene>
    <name evidence="3" type="ORF">A5886_001986</name>
</gene>
<dbReference type="RefSeq" id="WP_086274969.1">
    <property type="nucleotide sequence ID" value="NZ_NGKU01000001.1"/>
</dbReference>
<dbReference type="InterPro" id="IPR000305">
    <property type="entry name" value="GIY-YIG_endonuc"/>
</dbReference>
<dbReference type="OrthoDB" id="9807770at2"/>
<comment type="similarity">
    <text evidence="1">Belongs to the UPF0213 family.</text>
</comment>
<dbReference type="AlphaFoldDB" id="A0A242A784"/>
<evidence type="ECO:0000313" key="4">
    <source>
        <dbReference type="Proteomes" id="UP000195043"/>
    </source>
</evidence>
<evidence type="ECO:0000256" key="1">
    <source>
        <dbReference type="ARBA" id="ARBA00007435"/>
    </source>
</evidence>
<dbReference type="CDD" id="cd10456">
    <property type="entry name" value="GIY-YIG_UPF0213"/>
    <property type="match status" value="1"/>
</dbReference>
<dbReference type="SUPFAM" id="SSF82771">
    <property type="entry name" value="GIY-YIG endonuclease"/>
    <property type="match status" value="1"/>
</dbReference>
<sequence length="99" mass="11661">MAADQHYFYVLRCRDQTFYGGYTTDLSRREKEHNLGIGAKYTRPASRRPLHMIHAEAFSTRSEATKAEAAFKKLPRREKERYLMQQQEGNVLRHLSSKQ</sequence>
<comment type="caution">
    <text evidence="3">The sequence shown here is derived from an EMBL/GenBank/DDBJ whole genome shotgun (WGS) entry which is preliminary data.</text>
</comment>
<dbReference type="EMBL" id="NGKU01000001">
    <property type="protein sequence ID" value="OTN76907.1"/>
    <property type="molecule type" value="Genomic_DNA"/>
</dbReference>
<protein>
    <submittedName>
        <fullName evidence="3">GIY-YIG nuclease superfamily protein</fullName>
    </submittedName>
</protein>
<dbReference type="InterPro" id="IPR050190">
    <property type="entry name" value="UPF0213_domain"/>
</dbReference>
<proteinExistence type="inferred from homology"/>
<dbReference type="STRING" id="1834191.A5886_001986"/>
<dbReference type="PROSITE" id="PS50164">
    <property type="entry name" value="GIY_YIG"/>
    <property type="match status" value="1"/>
</dbReference>
<evidence type="ECO:0000313" key="3">
    <source>
        <dbReference type="EMBL" id="OTN76907.1"/>
    </source>
</evidence>
<dbReference type="Pfam" id="PF01541">
    <property type="entry name" value="GIY-YIG"/>
    <property type="match status" value="1"/>
</dbReference>
<dbReference type="Gene3D" id="3.40.1440.10">
    <property type="entry name" value="GIY-YIG endonuclease"/>
    <property type="match status" value="1"/>
</dbReference>
<feature type="domain" description="GIY-YIG" evidence="2">
    <location>
        <begin position="4"/>
        <end position="81"/>
    </location>
</feature>
<reference evidence="3 4" key="1">
    <citation type="submission" date="2017-05" db="EMBL/GenBank/DDBJ databases">
        <title>The Genome Sequence of Enterococcus sp. 8G7_MSG3316.</title>
        <authorList>
            <consortium name="The Broad Institute Genomics Platform"/>
            <consortium name="The Broad Institute Genomic Center for Infectious Diseases"/>
            <person name="Earl A."/>
            <person name="Manson A."/>
            <person name="Schwartman J."/>
            <person name="Gilmore M."/>
            <person name="Abouelleil A."/>
            <person name="Cao P."/>
            <person name="Chapman S."/>
            <person name="Cusick C."/>
            <person name="Shea T."/>
            <person name="Young S."/>
            <person name="Neafsey D."/>
            <person name="Nusbaum C."/>
            <person name="Birren B."/>
        </authorList>
    </citation>
    <scope>NUCLEOTIDE SEQUENCE [LARGE SCALE GENOMIC DNA]</scope>
    <source>
        <strain evidence="3 4">8G7_MSG3316</strain>
    </source>
</reference>
<dbReference type="Proteomes" id="UP000195043">
    <property type="component" value="Unassembled WGS sequence"/>
</dbReference>
<evidence type="ECO:0000259" key="2">
    <source>
        <dbReference type="PROSITE" id="PS50164"/>
    </source>
</evidence>
<keyword evidence="4" id="KW-1185">Reference proteome</keyword>
<dbReference type="PANTHER" id="PTHR34477:SF1">
    <property type="entry name" value="UPF0213 PROTEIN YHBQ"/>
    <property type="match status" value="1"/>
</dbReference>
<dbReference type="InterPro" id="IPR035901">
    <property type="entry name" value="GIY-YIG_endonuc_sf"/>
</dbReference>
<dbReference type="PANTHER" id="PTHR34477">
    <property type="entry name" value="UPF0213 PROTEIN YHBQ"/>
    <property type="match status" value="1"/>
</dbReference>
<accession>A0A242A784</accession>